<evidence type="ECO:0000256" key="2">
    <source>
        <dbReference type="ARBA" id="ARBA00023015"/>
    </source>
</evidence>
<evidence type="ECO:0000313" key="9">
    <source>
        <dbReference type="Proteomes" id="UP001575622"/>
    </source>
</evidence>
<dbReference type="InterPro" id="IPR039425">
    <property type="entry name" value="RNA_pol_sigma-70-like"/>
</dbReference>
<keyword evidence="5" id="KW-0804">Transcription</keyword>
<dbReference type="PANTHER" id="PTHR43133">
    <property type="entry name" value="RNA POLYMERASE ECF-TYPE SIGMA FACTO"/>
    <property type="match status" value="1"/>
</dbReference>
<dbReference type="NCBIfam" id="TIGR02937">
    <property type="entry name" value="sigma70-ECF"/>
    <property type="match status" value="1"/>
</dbReference>
<accession>A0ABV4V5M3</accession>
<comment type="similarity">
    <text evidence="1">Belongs to the sigma-70 factor family. ECF subfamily.</text>
</comment>
<dbReference type="Pfam" id="PF04542">
    <property type="entry name" value="Sigma70_r2"/>
    <property type="match status" value="1"/>
</dbReference>
<keyword evidence="4" id="KW-0238">DNA-binding</keyword>
<dbReference type="InterPro" id="IPR013324">
    <property type="entry name" value="RNA_pol_sigma_r3/r4-like"/>
</dbReference>
<keyword evidence="2" id="KW-0805">Transcription regulation</keyword>
<dbReference type="Pfam" id="PF08281">
    <property type="entry name" value="Sigma70_r4_2"/>
    <property type="match status" value="1"/>
</dbReference>
<dbReference type="Gene3D" id="1.10.1740.10">
    <property type="match status" value="1"/>
</dbReference>
<organism evidence="8 9">
    <name type="scientific">Paenibacillus oleatilyticus</name>
    <dbReference type="NCBI Taxonomy" id="2594886"/>
    <lineage>
        <taxon>Bacteria</taxon>
        <taxon>Bacillati</taxon>
        <taxon>Bacillota</taxon>
        <taxon>Bacilli</taxon>
        <taxon>Bacillales</taxon>
        <taxon>Paenibacillaceae</taxon>
        <taxon>Paenibacillus</taxon>
    </lineage>
</organism>
<keyword evidence="9" id="KW-1185">Reference proteome</keyword>
<proteinExistence type="inferred from homology"/>
<evidence type="ECO:0000256" key="1">
    <source>
        <dbReference type="ARBA" id="ARBA00010641"/>
    </source>
</evidence>
<dbReference type="SUPFAM" id="SSF88659">
    <property type="entry name" value="Sigma3 and sigma4 domains of RNA polymerase sigma factors"/>
    <property type="match status" value="1"/>
</dbReference>
<dbReference type="InterPro" id="IPR036388">
    <property type="entry name" value="WH-like_DNA-bd_sf"/>
</dbReference>
<evidence type="ECO:0000259" key="6">
    <source>
        <dbReference type="Pfam" id="PF04542"/>
    </source>
</evidence>
<sequence length="166" mass="18872">MDRTDELSLMKKVRAGDTKAFRELVRPYEQRAYSTALAILGSQPLAEEAVQRVFVETYRTLKRKDIHAFRAWLDDRIACSVLDAAGKRLRQETLTDADSALPGHSDLLRSVMTLELPYRVVMAFRYCQQLTIPQIASLLNVDESEVRSRLHQARLKLLQGSCPLPA</sequence>
<evidence type="ECO:0000256" key="4">
    <source>
        <dbReference type="ARBA" id="ARBA00023125"/>
    </source>
</evidence>
<feature type="domain" description="RNA polymerase sigma-70 region 2" evidence="6">
    <location>
        <begin position="24"/>
        <end position="73"/>
    </location>
</feature>
<evidence type="ECO:0000256" key="3">
    <source>
        <dbReference type="ARBA" id="ARBA00023082"/>
    </source>
</evidence>
<reference evidence="8 9" key="1">
    <citation type="submission" date="2024-09" db="EMBL/GenBank/DDBJ databases">
        <authorList>
            <person name="Makale K.P.P."/>
            <person name="Makhzoum A."/>
            <person name="Rantong G."/>
            <person name="Rahube T.O."/>
        </authorList>
    </citation>
    <scope>NUCLEOTIDE SEQUENCE [LARGE SCALE GENOMIC DNA]</scope>
    <source>
        <strain evidence="8 9">KM_D13</strain>
    </source>
</reference>
<name>A0ABV4V5M3_9BACL</name>
<feature type="domain" description="RNA polymerase sigma factor 70 region 4 type 2" evidence="7">
    <location>
        <begin position="107"/>
        <end position="157"/>
    </location>
</feature>
<dbReference type="InterPro" id="IPR014284">
    <property type="entry name" value="RNA_pol_sigma-70_dom"/>
</dbReference>
<evidence type="ECO:0000259" key="7">
    <source>
        <dbReference type="Pfam" id="PF08281"/>
    </source>
</evidence>
<evidence type="ECO:0000256" key="5">
    <source>
        <dbReference type="ARBA" id="ARBA00023163"/>
    </source>
</evidence>
<keyword evidence="3" id="KW-0731">Sigma factor</keyword>
<dbReference type="Gene3D" id="1.10.10.10">
    <property type="entry name" value="Winged helix-like DNA-binding domain superfamily/Winged helix DNA-binding domain"/>
    <property type="match status" value="1"/>
</dbReference>
<dbReference type="RefSeq" id="WP_373955530.1">
    <property type="nucleotide sequence ID" value="NZ_JBHDLN010000014.1"/>
</dbReference>
<dbReference type="SUPFAM" id="SSF88946">
    <property type="entry name" value="Sigma2 domain of RNA polymerase sigma factors"/>
    <property type="match status" value="1"/>
</dbReference>
<protein>
    <submittedName>
        <fullName evidence="8">RNA polymerase sigma factor</fullName>
    </submittedName>
</protein>
<dbReference type="EMBL" id="JBHDLN010000014">
    <property type="protein sequence ID" value="MFB0845392.1"/>
    <property type="molecule type" value="Genomic_DNA"/>
</dbReference>
<dbReference type="Proteomes" id="UP001575622">
    <property type="component" value="Unassembled WGS sequence"/>
</dbReference>
<gene>
    <name evidence="8" type="ORF">ACEU3E_24720</name>
</gene>
<dbReference type="PANTHER" id="PTHR43133:SF8">
    <property type="entry name" value="RNA POLYMERASE SIGMA FACTOR HI_1459-RELATED"/>
    <property type="match status" value="1"/>
</dbReference>
<comment type="caution">
    <text evidence="8">The sequence shown here is derived from an EMBL/GenBank/DDBJ whole genome shotgun (WGS) entry which is preliminary data.</text>
</comment>
<dbReference type="InterPro" id="IPR013325">
    <property type="entry name" value="RNA_pol_sigma_r2"/>
</dbReference>
<dbReference type="InterPro" id="IPR007627">
    <property type="entry name" value="RNA_pol_sigma70_r2"/>
</dbReference>
<evidence type="ECO:0000313" key="8">
    <source>
        <dbReference type="EMBL" id="MFB0845392.1"/>
    </source>
</evidence>
<dbReference type="InterPro" id="IPR013249">
    <property type="entry name" value="RNA_pol_sigma70_r4_t2"/>
</dbReference>